<name>A0A061QSH0_9CHLO</name>
<protein>
    <submittedName>
        <fullName evidence="2">Uncharacterized protein</fullName>
    </submittedName>
</protein>
<feature type="compositionally biased region" description="Pro residues" evidence="1">
    <location>
        <begin position="17"/>
        <end position="38"/>
    </location>
</feature>
<proteinExistence type="predicted"/>
<organism evidence="2">
    <name type="scientific">Tetraselmis sp. GSL018</name>
    <dbReference type="NCBI Taxonomy" id="582737"/>
    <lineage>
        <taxon>Eukaryota</taxon>
        <taxon>Viridiplantae</taxon>
        <taxon>Chlorophyta</taxon>
        <taxon>core chlorophytes</taxon>
        <taxon>Chlorodendrophyceae</taxon>
        <taxon>Chlorodendrales</taxon>
        <taxon>Chlorodendraceae</taxon>
        <taxon>Tetraselmis</taxon>
    </lineage>
</organism>
<feature type="region of interest" description="Disordered" evidence="1">
    <location>
        <begin position="1"/>
        <end position="38"/>
    </location>
</feature>
<reference evidence="2" key="1">
    <citation type="submission" date="2014-05" db="EMBL/GenBank/DDBJ databases">
        <title>The transcriptome of the halophilic microalga Tetraselmis sp. GSL018 isolated from the Great Salt Lake, Utah.</title>
        <authorList>
            <person name="Jinkerson R.E."/>
            <person name="D'Adamo S."/>
            <person name="Posewitz M.C."/>
        </authorList>
    </citation>
    <scope>NUCLEOTIDE SEQUENCE</scope>
    <source>
        <strain evidence="2">GSL018</strain>
    </source>
</reference>
<sequence length="81" mass="8776">PHPSALTPFASRALPLCHPPPPPRAPARPHPSALTPPPSPLSPCPVLLSLVSHDRFWTCRHARPRCPFLPRLPPLPPAFAP</sequence>
<dbReference type="AlphaFoldDB" id="A0A061QSH0"/>
<accession>A0A061QSH0</accession>
<dbReference type="EMBL" id="GBEZ01023281">
    <property type="protein sequence ID" value="JAC63597.1"/>
    <property type="molecule type" value="Transcribed_RNA"/>
</dbReference>
<evidence type="ECO:0000313" key="2">
    <source>
        <dbReference type="EMBL" id="JAC63597.1"/>
    </source>
</evidence>
<evidence type="ECO:0000256" key="1">
    <source>
        <dbReference type="SAM" id="MobiDB-lite"/>
    </source>
</evidence>
<feature type="non-terminal residue" evidence="2">
    <location>
        <position position="1"/>
    </location>
</feature>
<gene>
    <name evidence="2" type="ORF">TSPGSL018_20259</name>
</gene>
<feature type="non-terminal residue" evidence="2">
    <location>
        <position position="81"/>
    </location>
</feature>